<evidence type="ECO:0000256" key="6">
    <source>
        <dbReference type="PROSITE-ProRule" id="PRU00182"/>
    </source>
</evidence>
<dbReference type="InterPro" id="IPR006224">
    <property type="entry name" value="PsdUridine_synth_RluA-like_CS"/>
</dbReference>
<feature type="domain" description="Pseudouridine synthase RsuA/RluA-like" evidence="7">
    <location>
        <begin position="78"/>
        <end position="225"/>
    </location>
</feature>
<keyword evidence="6" id="KW-0694">RNA-binding</keyword>
<dbReference type="Gene3D" id="3.40.50.2000">
    <property type="entry name" value="Glycogen Phosphorylase B"/>
    <property type="match status" value="2"/>
</dbReference>
<evidence type="ECO:0000256" key="5">
    <source>
        <dbReference type="ARBA" id="ARBA00033164"/>
    </source>
</evidence>
<dbReference type="Proteomes" id="UP000594890">
    <property type="component" value="Chromosome"/>
</dbReference>
<evidence type="ECO:0000259" key="7">
    <source>
        <dbReference type="Pfam" id="PF00849"/>
    </source>
</evidence>
<dbReference type="GO" id="GO:0140098">
    <property type="term" value="F:catalytic activity, acting on RNA"/>
    <property type="evidence" value="ECO:0007669"/>
    <property type="project" value="UniProtKB-ARBA"/>
</dbReference>
<dbReference type="InterPro" id="IPR006145">
    <property type="entry name" value="PsdUridine_synth_RsuA/RluA"/>
</dbReference>
<dbReference type="Pfam" id="PF00849">
    <property type="entry name" value="PseudoU_synth_2"/>
    <property type="match status" value="1"/>
</dbReference>
<dbReference type="InterPro" id="IPR050188">
    <property type="entry name" value="RluA_PseudoU_synthase"/>
</dbReference>
<dbReference type="InterPro" id="IPR020103">
    <property type="entry name" value="PsdUridine_synth_cat_dom_sf"/>
</dbReference>
<dbReference type="PROSITE" id="PS01129">
    <property type="entry name" value="PSI_RLU"/>
    <property type="match status" value="1"/>
</dbReference>
<organism evidence="8 9">
    <name type="scientific">Campylobacter lari</name>
    <dbReference type="NCBI Taxonomy" id="201"/>
    <lineage>
        <taxon>Bacteria</taxon>
        <taxon>Pseudomonadati</taxon>
        <taxon>Campylobacterota</taxon>
        <taxon>Epsilonproteobacteria</taxon>
        <taxon>Campylobacterales</taxon>
        <taxon>Campylobacteraceae</taxon>
        <taxon>Campylobacter</taxon>
    </lineage>
</organism>
<comment type="similarity">
    <text evidence="2">Belongs to the pseudouridine synthase RluA family.</text>
</comment>
<dbReference type="InterPro" id="IPR002201">
    <property type="entry name" value="Glyco_trans_9"/>
</dbReference>
<dbReference type="PROSITE" id="PS50889">
    <property type="entry name" value="S4"/>
    <property type="match status" value="1"/>
</dbReference>
<dbReference type="CDD" id="cd02869">
    <property type="entry name" value="PseudoU_synth_RluA_like"/>
    <property type="match status" value="1"/>
</dbReference>
<evidence type="ECO:0000256" key="1">
    <source>
        <dbReference type="ARBA" id="ARBA00000073"/>
    </source>
</evidence>
<dbReference type="EMBL" id="CP063088">
    <property type="protein sequence ID" value="QOQ99219.1"/>
    <property type="molecule type" value="Genomic_DNA"/>
</dbReference>
<dbReference type="GO" id="GO:0009982">
    <property type="term" value="F:pseudouridine synthase activity"/>
    <property type="evidence" value="ECO:0007669"/>
    <property type="project" value="InterPro"/>
</dbReference>
<keyword evidence="3" id="KW-0413">Isomerase</keyword>
<dbReference type="PANTHER" id="PTHR21600:SF44">
    <property type="entry name" value="RIBOSOMAL LARGE SUBUNIT PSEUDOURIDINE SYNTHASE D"/>
    <property type="match status" value="1"/>
</dbReference>
<gene>
    <name evidence="8" type="ORF">HW242_05740</name>
</gene>
<dbReference type="AlphaFoldDB" id="A0A7M1ME38"/>
<dbReference type="GO" id="GO:0000455">
    <property type="term" value="P:enzyme-directed rRNA pseudouridine synthesis"/>
    <property type="evidence" value="ECO:0007669"/>
    <property type="project" value="TreeGrafter"/>
</dbReference>
<dbReference type="GO" id="GO:0003723">
    <property type="term" value="F:RNA binding"/>
    <property type="evidence" value="ECO:0007669"/>
    <property type="project" value="UniProtKB-KW"/>
</dbReference>
<proteinExistence type="inferred from homology"/>
<evidence type="ECO:0000256" key="2">
    <source>
        <dbReference type="ARBA" id="ARBA00010876"/>
    </source>
</evidence>
<dbReference type="SUPFAM" id="SSF55120">
    <property type="entry name" value="Pseudouridine synthase"/>
    <property type="match status" value="1"/>
</dbReference>
<accession>A0A7M1ME38</accession>
<evidence type="ECO:0000256" key="3">
    <source>
        <dbReference type="ARBA" id="ARBA00023235"/>
    </source>
</evidence>
<evidence type="ECO:0000256" key="4">
    <source>
        <dbReference type="ARBA" id="ARBA00031870"/>
    </source>
</evidence>
<reference evidence="8 9" key="1">
    <citation type="submission" date="2020-10" db="EMBL/GenBank/DDBJ databases">
        <title>Campylobacter and Helicobacter PacBio genomes.</title>
        <authorList>
            <person name="Lane C."/>
        </authorList>
    </citation>
    <scope>NUCLEOTIDE SEQUENCE [LARGE SCALE GENOMIC DNA]</scope>
    <source>
        <strain evidence="8 9">2014D-0218</strain>
    </source>
</reference>
<name>A0A7M1ME38_CAMLA</name>
<dbReference type="Pfam" id="PF01075">
    <property type="entry name" value="Glyco_transf_9"/>
    <property type="match status" value="1"/>
</dbReference>
<sequence>MAYIKKKLSNNGKKAFRLLMDELKISMREAQKLIDKKRLFCNGNLVEEKNKFLDGLVELIVYENNPKGLEIVFENEDFAIVEKPSGVLTHPNGRNCTYSLCDEIWHLWGEKACVAHRLDKETSGLLLIAKHKNAQIELKTMFEKRLVQKSYLALVKGKTKKEFIVDKSMDLAKDYDTVKTRMHICENGKEALTQFYTLEYFENLDASLVLAKPLTGRQHQIRLHLFHVKHKILGEPLYGLEKMQIERILDGKMSDIERAHITGAKRLLLHSFSLEFTYKNQKFLIQSQKDIKHEFLKEINTMKENISIGYFCPHNIGDMVASLDMLYAIKYIYQANITVFCRKNTESILKNFNFIDHIELIEKIDENIIDQINKYSLDYLISFHAKSFLIKLLIKTNTKNIIVKAKFVSVFSFKCKTIFTSITKRFFKNRSDRDRMLYYARKIDPKKFDKCIKKINFDTTIKTLDENKDIVKNYLQENNIKNFIIINPFSITVDFTLNLVSFFNLIEKIRFSYPNINIIIPTYNDIHDTFIRSVKQYNINLLSEIYIFKNNDDILNLVELISQSKCIISPSTGPIHIASNIKIPSIGLYPKKDSIFWPTYNKDYVFIDKKCNELLCHEIDKIITDVIDRLKKYIN</sequence>
<evidence type="ECO:0000313" key="9">
    <source>
        <dbReference type="Proteomes" id="UP000594890"/>
    </source>
</evidence>
<protein>
    <recommendedName>
        <fullName evidence="4">RNA pseudouridylate synthase</fullName>
    </recommendedName>
    <alternativeName>
        <fullName evidence="5">RNA-uridine isomerase</fullName>
    </alternativeName>
</protein>
<evidence type="ECO:0000313" key="8">
    <source>
        <dbReference type="EMBL" id="QOQ99219.1"/>
    </source>
</evidence>
<dbReference type="SUPFAM" id="SSF53756">
    <property type="entry name" value="UDP-Glycosyltransferase/glycogen phosphorylase"/>
    <property type="match status" value="1"/>
</dbReference>
<dbReference type="PANTHER" id="PTHR21600">
    <property type="entry name" value="MITOCHONDRIAL RNA PSEUDOURIDINE SYNTHASE"/>
    <property type="match status" value="1"/>
</dbReference>
<dbReference type="GO" id="GO:0016757">
    <property type="term" value="F:glycosyltransferase activity"/>
    <property type="evidence" value="ECO:0007669"/>
    <property type="project" value="InterPro"/>
</dbReference>
<dbReference type="Gene3D" id="3.30.2350.10">
    <property type="entry name" value="Pseudouridine synthase"/>
    <property type="match status" value="1"/>
</dbReference>
<comment type="catalytic activity">
    <reaction evidence="1">
        <text>a uridine in RNA = a pseudouridine in RNA</text>
        <dbReference type="Rhea" id="RHEA:48348"/>
        <dbReference type="Rhea" id="RHEA-COMP:12068"/>
        <dbReference type="Rhea" id="RHEA-COMP:12069"/>
        <dbReference type="ChEBI" id="CHEBI:65314"/>
        <dbReference type="ChEBI" id="CHEBI:65315"/>
    </reaction>
</comment>